<keyword evidence="2" id="KW-0472">Membrane</keyword>
<gene>
    <name evidence="4" type="ORF">MMA15_21685</name>
</gene>
<feature type="compositionally biased region" description="Low complexity" evidence="1">
    <location>
        <begin position="74"/>
        <end position="83"/>
    </location>
</feature>
<feature type="compositionally biased region" description="Gly residues" evidence="1">
    <location>
        <begin position="84"/>
        <end position="93"/>
    </location>
</feature>
<keyword evidence="5" id="KW-1185">Reference proteome</keyword>
<dbReference type="Proteomes" id="UP001166784">
    <property type="component" value="Unassembled WGS sequence"/>
</dbReference>
<evidence type="ECO:0000313" key="4">
    <source>
        <dbReference type="EMBL" id="MCH6162902.1"/>
    </source>
</evidence>
<keyword evidence="2" id="KW-0812">Transmembrane</keyword>
<dbReference type="EMBL" id="JAKWJU010000002">
    <property type="protein sequence ID" value="MCH6162902.1"/>
    <property type="molecule type" value="Genomic_DNA"/>
</dbReference>
<feature type="transmembrane region" description="Helical" evidence="2">
    <location>
        <begin position="167"/>
        <end position="200"/>
    </location>
</feature>
<protein>
    <submittedName>
        <fullName evidence="4">DUF4190 domain-containing protein</fullName>
    </submittedName>
</protein>
<feature type="transmembrane region" description="Helical" evidence="2">
    <location>
        <begin position="221"/>
        <end position="245"/>
    </location>
</feature>
<organism evidence="4 5">
    <name type="scientific">Streptomyces marispadix</name>
    <dbReference type="NCBI Taxonomy" id="2922868"/>
    <lineage>
        <taxon>Bacteria</taxon>
        <taxon>Bacillati</taxon>
        <taxon>Actinomycetota</taxon>
        <taxon>Actinomycetes</taxon>
        <taxon>Kitasatosporales</taxon>
        <taxon>Streptomycetaceae</taxon>
        <taxon>Streptomyces</taxon>
    </lineage>
</organism>
<dbReference type="RefSeq" id="WP_241061780.1">
    <property type="nucleotide sequence ID" value="NZ_JAKWJU010000002.1"/>
</dbReference>
<feature type="region of interest" description="Disordered" evidence="1">
    <location>
        <begin position="1"/>
        <end position="128"/>
    </location>
</feature>
<reference evidence="4" key="1">
    <citation type="submission" date="2022-03" db="EMBL/GenBank/DDBJ databases">
        <authorList>
            <person name="Santos J.D.N."/>
            <person name="Kallscheuer N."/>
            <person name="Jogler C."/>
            <person name="Lage O.M."/>
        </authorList>
    </citation>
    <scope>NUCLEOTIDE SEQUENCE</scope>
    <source>
        <strain evidence="4">M600PL45_2</strain>
    </source>
</reference>
<feature type="compositionally biased region" description="Pro residues" evidence="1">
    <location>
        <begin position="108"/>
        <end position="117"/>
    </location>
</feature>
<dbReference type="InterPro" id="IPR025241">
    <property type="entry name" value="DUF4190"/>
</dbReference>
<sequence>MEDDTGRPAPSGGARHDPWAPPRDGAATGRGNMDHNEEDRKRRSVAEQPTITSGQGASPGAGPPPVPPAPGAPSGPSRGAAPAGAGGAPGSGYGASPYGAPSPYGQQPQPPQQPQQPQPYVNGGAAYGYPAQAPAPQPYGYGAGPGPGGPGGYGWHAPPQPGGKAVAAMVVGILGLLAVSTCWGSFLGIFLSPVALGLGLSAKRAADRGETGGRGQAVSGFVMGIIGTVLSVLFIAFLVVMLTVYNEEFGEYDSDPGGDGSSLDARERAAVLVVSGAGTGADAVTRTTVGG</sequence>
<proteinExistence type="predicted"/>
<accession>A0ABS9T328</accession>
<dbReference type="Pfam" id="PF13828">
    <property type="entry name" value="DUF4190"/>
    <property type="match status" value="1"/>
</dbReference>
<evidence type="ECO:0000256" key="2">
    <source>
        <dbReference type="SAM" id="Phobius"/>
    </source>
</evidence>
<feature type="compositionally biased region" description="Low complexity" evidence="1">
    <location>
        <begin position="94"/>
        <end position="107"/>
    </location>
</feature>
<keyword evidence="2" id="KW-1133">Transmembrane helix</keyword>
<evidence type="ECO:0000259" key="3">
    <source>
        <dbReference type="Pfam" id="PF13828"/>
    </source>
</evidence>
<evidence type="ECO:0000256" key="1">
    <source>
        <dbReference type="SAM" id="MobiDB-lite"/>
    </source>
</evidence>
<name>A0ABS9T328_9ACTN</name>
<reference evidence="4" key="2">
    <citation type="journal article" date="2023" name="Int. J. Syst. Evol. Microbiol.">
        <title>Streptomyces marispadix sp. nov., isolated from marine beach sediment of the Northern Coast of Portugal.</title>
        <authorList>
            <person name="dos Santos J.D.N."/>
            <person name="Vitorino I.R."/>
            <person name="Kallscheuer N."/>
            <person name="Srivastava A."/>
            <person name="Krautwurst S."/>
            <person name="Marz M."/>
            <person name="Jogler C."/>
            <person name="Lobo Da Cunha A."/>
            <person name="Catita J."/>
            <person name="Goncalves H."/>
            <person name="Gonzalez I."/>
            <person name="Reyes F."/>
            <person name="Lage O.M."/>
        </authorList>
    </citation>
    <scope>NUCLEOTIDE SEQUENCE</scope>
    <source>
        <strain evidence="4">M600PL45_2</strain>
    </source>
</reference>
<evidence type="ECO:0000313" key="5">
    <source>
        <dbReference type="Proteomes" id="UP001166784"/>
    </source>
</evidence>
<comment type="caution">
    <text evidence="4">The sequence shown here is derived from an EMBL/GenBank/DDBJ whole genome shotgun (WGS) entry which is preliminary data.</text>
</comment>
<feature type="compositionally biased region" description="Pro residues" evidence="1">
    <location>
        <begin position="61"/>
        <end position="73"/>
    </location>
</feature>
<feature type="compositionally biased region" description="Basic and acidic residues" evidence="1">
    <location>
        <begin position="32"/>
        <end position="45"/>
    </location>
</feature>
<feature type="domain" description="DUF4190" evidence="3">
    <location>
        <begin position="165"/>
        <end position="234"/>
    </location>
</feature>